<name>A0A542EGX5_9MICO</name>
<accession>A0A542EGX5</accession>
<comment type="caution">
    <text evidence="1">The sequence shown here is derived from an EMBL/GenBank/DDBJ whole genome shotgun (WGS) entry which is preliminary data.</text>
</comment>
<dbReference type="OrthoDB" id="3831452at2"/>
<dbReference type="AlphaFoldDB" id="A0A542EGX5"/>
<dbReference type="Proteomes" id="UP000320806">
    <property type="component" value="Unassembled WGS sequence"/>
</dbReference>
<sequence>MSRQTWYSVEPMQDQSWIGQRGRTPTQFSAKLTDTLTLLRSEIDAITARGTLGDPVLQLDLDRADLRLDGGIRAKAQTRTGAVAVSFESAHGPLMFRCDRYYTNYYSQGESWHHNLRAIALTLQSLRAVARYGATASGEQYTGFRQIEAARPMTQPEALQALWTAAGFPGRFTSDYPPAELYRRARRSTHPDRPSGTRAAWDAVERAGHALGLA</sequence>
<evidence type="ECO:0000313" key="1">
    <source>
        <dbReference type="EMBL" id="TQJ14565.1"/>
    </source>
</evidence>
<keyword evidence="2" id="KW-1185">Reference proteome</keyword>
<dbReference type="RefSeq" id="WP_141928362.1">
    <property type="nucleotide sequence ID" value="NZ_BAABCI010000003.1"/>
</dbReference>
<protein>
    <recommendedName>
        <fullName evidence="3">Molecular chaperone DnaJ</fullName>
    </recommendedName>
</protein>
<reference evidence="1 2" key="1">
    <citation type="submission" date="2019-06" db="EMBL/GenBank/DDBJ databases">
        <title>Sequencing the genomes of 1000 actinobacteria strains.</title>
        <authorList>
            <person name="Klenk H.-P."/>
        </authorList>
    </citation>
    <scope>NUCLEOTIDE SEQUENCE [LARGE SCALE GENOMIC DNA]</scope>
    <source>
        <strain evidence="1 2">DSM 19828</strain>
    </source>
</reference>
<proteinExistence type="predicted"/>
<gene>
    <name evidence="1" type="ORF">FB459_2032</name>
</gene>
<evidence type="ECO:0008006" key="3">
    <source>
        <dbReference type="Google" id="ProtNLM"/>
    </source>
</evidence>
<organism evidence="1 2">
    <name type="scientific">Yimella lutea</name>
    <dbReference type="NCBI Taxonomy" id="587872"/>
    <lineage>
        <taxon>Bacteria</taxon>
        <taxon>Bacillati</taxon>
        <taxon>Actinomycetota</taxon>
        <taxon>Actinomycetes</taxon>
        <taxon>Micrococcales</taxon>
        <taxon>Dermacoccaceae</taxon>
        <taxon>Yimella</taxon>
    </lineage>
</organism>
<dbReference type="EMBL" id="VFMO01000001">
    <property type="protein sequence ID" value="TQJ14565.1"/>
    <property type="molecule type" value="Genomic_DNA"/>
</dbReference>
<evidence type="ECO:0000313" key="2">
    <source>
        <dbReference type="Proteomes" id="UP000320806"/>
    </source>
</evidence>